<evidence type="ECO:0000313" key="5">
    <source>
        <dbReference type="EMBL" id="CAG8495548.1"/>
    </source>
</evidence>
<evidence type="ECO:0000256" key="3">
    <source>
        <dbReference type="SAM" id="Phobius"/>
    </source>
</evidence>
<dbReference type="GO" id="GO:0042597">
    <property type="term" value="C:periplasmic space"/>
    <property type="evidence" value="ECO:0007669"/>
    <property type="project" value="InterPro"/>
</dbReference>
<keyword evidence="1" id="KW-0732">Signal</keyword>
<dbReference type="AlphaFoldDB" id="A0A9N8ZFX7"/>
<dbReference type="Proteomes" id="UP000789570">
    <property type="component" value="Unassembled WGS sequence"/>
</dbReference>
<evidence type="ECO:0000259" key="4">
    <source>
        <dbReference type="Pfam" id="PF05426"/>
    </source>
</evidence>
<evidence type="ECO:0000256" key="2">
    <source>
        <dbReference type="ARBA" id="ARBA00023239"/>
    </source>
</evidence>
<dbReference type="Gene3D" id="1.50.10.100">
    <property type="entry name" value="Chondroitin AC/alginate lyase"/>
    <property type="match status" value="1"/>
</dbReference>
<organism evidence="5 6">
    <name type="scientific">Funneliformis caledonium</name>
    <dbReference type="NCBI Taxonomy" id="1117310"/>
    <lineage>
        <taxon>Eukaryota</taxon>
        <taxon>Fungi</taxon>
        <taxon>Fungi incertae sedis</taxon>
        <taxon>Mucoromycota</taxon>
        <taxon>Glomeromycotina</taxon>
        <taxon>Glomeromycetes</taxon>
        <taxon>Glomerales</taxon>
        <taxon>Glomeraceae</taxon>
        <taxon>Funneliformis</taxon>
    </lineage>
</organism>
<gene>
    <name evidence="5" type="ORF">FCALED_LOCUS3437</name>
</gene>
<keyword evidence="2" id="KW-0456">Lyase</keyword>
<dbReference type="InterPro" id="IPR008397">
    <property type="entry name" value="Alginate_lyase_dom"/>
</dbReference>
<comment type="caution">
    <text evidence="5">The sequence shown here is derived from an EMBL/GenBank/DDBJ whole genome shotgun (WGS) entry which is preliminary data.</text>
</comment>
<dbReference type="EMBL" id="CAJVPQ010000600">
    <property type="protein sequence ID" value="CAG8495548.1"/>
    <property type="molecule type" value="Genomic_DNA"/>
</dbReference>
<name>A0A9N8ZFX7_9GLOM</name>
<dbReference type="SUPFAM" id="SSF48230">
    <property type="entry name" value="Chondroitin AC/alginate lyase"/>
    <property type="match status" value="1"/>
</dbReference>
<keyword evidence="6" id="KW-1185">Reference proteome</keyword>
<sequence>MPINSILPLMSLVIMCFLLSSTFWFQLHDEEKTIVISMDPPISTQHDDPSFTIPPKMFDTITDENGNVREYVKEDYYINYLEVQRIQHQEMLTNLIELADEIVANNNVYSVTLKKKKDLPPSKDPHDYMSLSRYFWPNPDKPNGLPYVRIDGIENPEINTIQDYTLMRNLFKEIGNLGAAYFFTNNDTYVEKAIYRIDEWFINEKTRMNPNLNYAGFRRGDKIGRRTGVLDIRPVFKMLQSIPLMRSSPKWDFAVERNLRQWFSEYYFWLKTSPIGQKAKTEGKNNHGTHYDAQITFILSFLGRDEEARAYSKQALMNRINIGILPTGQQPYETKRMLSWHYSIFNIQALFLLAERADHYGFKESWNYVGKDGQTLQKSVDYILSYALKDGEGWPFHNIGDFEINDFVKVLELSYVIWGDRKYLKALSSLRPKAKLEQIQKGLVFEDNYLCVWSLMTNRLLWSCIE</sequence>
<dbReference type="InterPro" id="IPR008929">
    <property type="entry name" value="Chondroitin_lyas"/>
</dbReference>
<feature type="transmembrane region" description="Helical" evidence="3">
    <location>
        <begin position="6"/>
        <end position="25"/>
    </location>
</feature>
<protein>
    <submittedName>
        <fullName evidence="5">3080_t:CDS:1</fullName>
    </submittedName>
</protein>
<feature type="domain" description="Alginate lyase" evidence="4">
    <location>
        <begin position="113"/>
        <end position="394"/>
    </location>
</feature>
<dbReference type="OrthoDB" id="63533at2759"/>
<evidence type="ECO:0000256" key="1">
    <source>
        <dbReference type="ARBA" id="ARBA00022729"/>
    </source>
</evidence>
<accession>A0A9N8ZFX7</accession>
<keyword evidence="3" id="KW-1133">Transmembrane helix</keyword>
<keyword evidence="3" id="KW-0812">Transmembrane</keyword>
<proteinExistence type="predicted"/>
<evidence type="ECO:0000313" key="6">
    <source>
        <dbReference type="Proteomes" id="UP000789570"/>
    </source>
</evidence>
<reference evidence="5" key="1">
    <citation type="submission" date="2021-06" db="EMBL/GenBank/DDBJ databases">
        <authorList>
            <person name="Kallberg Y."/>
            <person name="Tangrot J."/>
            <person name="Rosling A."/>
        </authorList>
    </citation>
    <scope>NUCLEOTIDE SEQUENCE</scope>
    <source>
        <strain evidence="5">UK204</strain>
    </source>
</reference>
<keyword evidence="3" id="KW-0472">Membrane</keyword>
<dbReference type="Pfam" id="PF05426">
    <property type="entry name" value="Alginate_lyase"/>
    <property type="match status" value="1"/>
</dbReference>
<dbReference type="GO" id="GO:0016829">
    <property type="term" value="F:lyase activity"/>
    <property type="evidence" value="ECO:0007669"/>
    <property type="project" value="UniProtKB-KW"/>
</dbReference>